<dbReference type="Pfam" id="PF05170">
    <property type="entry name" value="AsmA"/>
    <property type="match status" value="1"/>
</dbReference>
<keyword evidence="4" id="KW-1185">Reference proteome</keyword>
<dbReference type="OrthoDB" id="9816380at2"/>
<comment type="caution">
    <text evidence="3">The sequence shown here is derived from an EMBL/GenBank/DDBJ whole genome shotgun (WGS) entry which is preliminary data.</text>
</comment>
<dbReference type="InterPro" id="IPR007844">
    <property type="entry name" value="AsmA"/>
</dbReference>
<feature type="region of interest" description="Disordered" evidence="1">
    <location>
        <begin position="1186"/>
        <end position="1218"/>
    </location>
</feature>
<dbReference type="PANTHER" id="PTHR30441">
    <property type="entry name" value="DUF748 DOMAIN-CONTAINING PROTEIN"/>
    <property type="match status" value="1"/>
</dbReference>
<dbReference type="RefSeq" id="WP_131567026.1">
    <property type="nucleotide sequence ID" value="NZ_JAINFK010000004.1"/>
</dbReference>
<dbReference type="InterPro" id="IPR017023">
    <property type="entry name" value="UCP034039"/>
</dbReference>
<dbReference type="AlphaFoldDB" id="A0A4R0PEY7"/>
<evidence type="ECO:0000259" key="2">
    <source>
        <dbReference type="Pfam" id="PF05170"/>
    </source>
</evidence>
<proteinExistence type="predicted"/>
<sequence>MFVIFGGLVALALIAALVAPYFINWSVYRDQFEREASRLLGQPVTVAGDATARLLPFPKVTFEEVRVGGPDAPVLVADRFSMDAELAPFLRGEVLIYDMRVENPRMTVRLGENGLPVWPIAAGGPVSPARVTLEKARIVNGSIELADEAAGRTWMLTGLDATVSAQSLYGPFRLDGDARLNGMPLNLRLSTGNLSKEGFGLRTVLDLPRQEIEITADGRIAEPDDGQTGPYAGTFAIRPRSGEAPRYLVEGDFTASPRTLDIQQYRAEFGEADDPYIVTGSAGISGGTDPRYRLDVRGNQITFPEETVEEDGEATAGADFATVAERLAVARSALTALPFPPIPGSIDIDLPAVIAGGTTIRDIRVIASPNDQDGEASERSWKLSRLEAQLPGRTKVEADGVLRLPVSDDGEGGDGTRFAGNLVLASQQPSGLAVWLTGSADEAVRKLDAAGFAAKVEITPLRQTVEDLEVILGPARLRGSLERVSDPVRRSTLDVTLGGDELDYATLEALAIVFVGEDGVRRFADQDVDLALKLTSPEIRGVRLASLDASIRSRGAKTEIDRLSMTGLYGASVSATASLERREDGVRGTLDTTIFAMNGAELLTGLAQRFPSVEMIGAAGAVAARNPDAFSETRLDVVGTVDQKAELSGEASLSVSGASGGTGISFTSTATGSLSDAEKIRVMVDAGFVNGDAETLLRQTGLEAITLDGLGGLYARLSANGSLFDGMKSTFSVEGNDMFAQLNGVLTSDILSTGFTGTGTVEARDIEPWVMALGYSLPGMGLGTATDLTAAVSHRGGKTVLHQVEAIFDGNRVRGDLTVDRNGGVPAVRGDLALDYLNAVRLYDIVTGKPGDLGLGGGEGADKRRFAAPYLSLHDIAIGLRAEEVALPAGATLKALSGDFTYAAGAMALKEFEGRFAGGHVGGRVELQNTGGELIASGQIAMSGVEAASLLPSIDGVISGKGDLTLQVTGSGRTTGAVVSSIAGSGVLSTGPLEVAGIRADGFAPMVAEADAIGYEISASEIEALAEAAFLTGRVTLPAADYPIRLSDGIARITNAAISTGPLSISADASLDLKSGAISGNARLGYDPGEESVAGPQPEVSLSFQAADGGFSVERDFAAVTGYLTQRALEQEQARVEALQARLLEKQRLRREVQYLRYRTNAWIRAREEARLRAIAAERAERLANDAAVPPEAEDAEEDALLLQEPKSTSPSAIPKVSKPSIEIQRLLDVLPEAPGTGNGTPQFRFGQ</sequence>
<gene>
    <name evidence="3" type="ORF">E0D97_06595</name>
</gene>
<dbReference type="InterPro" id="IPR052894">
    <property type="entry name" value="AsmA-related"/>
</dbReference>
<dbReference type="GO" id="GO:0090313">
    <property type="term" value="P:regulation of protein targeting to membrane"/>
    <property type="evidence" value="ECO:0007669"/>
    <property type="project" value="TreeGrafter"/>
</dbReference>
<dbReference type="GO" id="GO:0005886">
    <property type="term" value="C:plasma membrane"/>
    <property type="evidence" value="ECO:0007669"/>
    <property type="project" value="TreeGrafter"/>
</dbReference>
<dbReference type="PIRSF" id="PIRSF034039">
    <property type="entry name" value="UCP034039"/>
    <property type="match status" value="1"/>
</dbReference>
<evidence type="ECO:0000313" key="3">
    <source>
        <dbReference type="EMBL" id="TCD15208.1"/>
    </source>
</evidence>
<accession>A0A4R0PEY7</accession>
<feature type="domain" description="AsmA" evidence="2">
    <location>
        <begin position="2"/>
        <end position="118"/>
    </location>
</feature>
<reference evidence="3 4" key="1">
    <citation type="journal article" date="2015" name="Antonie Van Leeuwenhoek">
        <title>Oricola cellulosilytica gen. nov., sp. nov., a cellulose-degrading bacterium of the family Phyllobacteriaceae isolated from surface seashore water, and emended descriptions of Mesorhizobium loti and Phyllobacterium myrsinacearum.</title>
        <authorList>
            <person name="Hameed A."/>
            <person name="Shahina M."/>
            <person name="Lai W.A."/>
            <person name="Lin S.Y."/>
            <person name="Young L.S."/>
            <person name="Liu Y.C."/>
            <person name="Hsu Y.H."/>
            <person name="Young C.C."/>
        </authorList>
    </citation>
    <scope>NUCLEOTIDE SEQUENCE [LARGE SCALE GENOMIC DNA]</scope>
    <source>
        <strain evidence="3 4">KCTC 52183</strain>
    </source>
</reference>
<evidence type="ECO:0000256" key="1">
    <source>
        <dbReference type="SAM" id="MobiDB-lite"/>
    </source>
</evidence>
<dbReference type="EMBL" id="SJST01000002">
    <property type="protein sequence ID" value="TCD15208.1"/>
    <property type="molecule type" value="Genomic_DNA"/>
</dbReference>
<protein>
    <submittedName>
        <fullName evidence="3">AsmA family protein</fullName>
    </submittedName>
</protein>
<dbReference type="Proteomes" id="UP000291301">
    <property type="component" value="Unassembled WGS sequence"/>
</dbReference>
<organism evidence="3 4">
    <name type="scientific">Oricola cellulosilytica</name>
    <dbReference type="NCBI Taxonomy" id="1429082"/>
    <lineage>
        <taxon>Bacteria</taxon>
        <taxon>Pseudomonadati</taxon>
        <taxon>Pseudomonadota</taxon>
        <taxon>Alphaproteobacteria</taxon>
        <taxon>Hyphomicrobiales</taxon>
        <taxon>Ahrensiaceae</taxon>
        <taxon>Oricola</taxon>
    </lineage>
</organism>
<name>A0A4R0PEY7_9HYPH</name>
<dbReference type="PANTHER" id="PTHR30441:SF4">
    <property type="entry name" value="PROTEIN ASMA"/>
    <property type="match status" value="1"/>
</dbReference>
<evidence type="ECO:0000313" key="4">
    <source>
        <dbReference type="Proteomes" id="UP000291301"/>
    </source>
</evidence>